<dbReference type="SUPFAM" id="SSF69318">
    <property type="entry name" value="Integrin alpha N-terminal domain"/>
    <property type="match status" value="1"/>
</dbReference>
<keyword evidence="2 6" id="KW-0645">Protease</keyword>
<dbReference type="Gene3D" id="2.60.40.1220">
    <property type="match status" value="1"/>
</dbReference>
<name>A0A1M3KXD7_9BACT</name>
<dbReference type="InterPro" id="IPR050131">
    <property type="entry name" value="Peptidase_S8_subtilisin-like"/>
</dbReference>
<evidence type="ECO:0000256" key="4">
    <source>
        <dbReference type="ARBA" id="ARBA00022801"/>
    </source>
</evidence>
<dbReference type="Gene3D" id="3.40.50.200">
    <property type="entry name" value="Peptidase S8/S53 domain"/>
    <property type="match status" value="1"/>
</dbReference>
<protein>
    <recommendedName>
        <fullName evidence="8">Fibronectin type-III domain-containing protein</fullName>
    </recommendedName>
</protein>
<sequence>MRFSLIVICVLMGIQIAHGRERVIVRLRPSADAMTALRTIPQGRALLPMEMLSAKPSDKAMSAVQRQALDVMSRYIVADVGSAAELEALRRRADVDDVLPNRRIPLHEAITNDALSDRQYALRTIGAVRAWARATGKGIRVGIIDTGIDWEHEDLRDQLAVNRAEDINGNGRFDAWPSTVNVDGVMGDLDGIDNDGNGYVDDVIGYDFVDQDVRNIGDDRERDPIPFDEQGHGTSVAGVIAARANNEKGVAGLAYDSRVVSLRAFDATGNAEEDDVAACLVYAALNGVSVVNMSFGDGVDSPVLRDAVRMASAFGCILVASAGNTGTVSRQYPAGYDEVIAVGATNDRDQRAPFSSTGSLVALTAPGEGIWTTQVDSRYRSVNGTSFAAPYTAAAVALLMERNGGLTPDEVRGMLQEHSVDLGETGWDEQYGAGRLDVAALVEAPGSSVVRITSLRNEQELDADRDLQLDIHGTVTSLLFASYTLQIGRGIAEPMSWTTIGSGVQTVNGKLGSLAGAQLVPGLYTIRLVAKLQTGRTLEDRKRLNVVRGVPVLTDSEAVPVWEGDRKEMMITSRWSRPVTLVVEYGPQGAGTLFTWRDTRRFTRTHSVLLPDAVPGALHEARLLAIADNGDTGRAVMTFTLPDEAAPRTGMQEVRGDPFAGYVVNDVRDLYGDGLATFVMNDLSGGSFGPMMTVQRDGLNFTERDTLASAWIPRGLGDSNGDGIPEIFAHVVGRAILYQAGTKGGSPFGRILYADTVSGRRNAAGMADIDGDGLDDLLMLSDSGLVVAAYRNGVYKEIGMAVNATPPPPGTANNRVDEVSVAAGDFDGDGRMEVAFGDTDGDLVIHEWTGSGFREEFVLLGDGIGGSGYVVGKDFDGDGRKDVVIGIPDSVQPNSEREYGRQAWTYHMIKATGPDTYQVVWTDRIHGVRYGIGFRNGVDGGQVDMRGGDELLVSAFPRLYIFRWNPARSTMEPMWYTEDVASPRMLTYDFNRNGVNEVGFGVTVPEVGFMTSFRFVEADTSTRRIDAPAGLRANLRTPSTVDLTWSAVGGASRYNVYSTVDGAPVFRLLATVDAPRATFDTLKAGSVYRYRVSAVPDDGREESVRSNVVAVGAATSGIPVSVMPISVTRDALANGVSVVVAFSSMMPETDVQPHAFVMEDEVTGRTSPSTSAVRGGENQLVIRFAPMATTNDTVMLHIASFMDGRDVPTQHGVLPLAVIDAPPVRELYLTGVRVLGPSSIRLAFSEAPGEGVTTSSNYALSPSGRVATAEPADGDSVTLTFSPDSPLGALGVTYYVRVSGVAGLSGAPMTNGAGNTIGFVLTASDVDAVFVYPQPARLGRDVALTFANLTQSAEVEILDQRFTVIARVRERDGNGGAPWDLRTTAGDVVPPGLYFYRVTGTSDDGRSSESGLRKLMITR</sequence>
<accession>A0A1M3KXD7</accession>
<feature type="active site" description="Charge relay system" evidence="6">
    <location>
        <position position="145"/>
    </location>
</feature>
<dbReference type="InterPro" id="IPR023827">
    <property type="entry name" value="Peptidase_S8_Asp-AS"/>
</dbReference>
<keyword evidence="5 6" id="KW-0720">Serine protease</keyword>
<dbReference type="InterPro" id="IPR022398">
    <property type="entry name" value="Peptidase_S8_His-AS"/>
</dbReference>
<dbReference type="CDD" id="cd00063">
    <property type="entry name" value="FN3"/>
    <property type="match status" value="1"/>
</dbReference>
<dbReference type="EMBL" id="MKVH01000024">
    <property type="protein sequence ID" value="OJX57047.1"/>
    <property type="molecule type" value="Genomic_DNA"/>
</dbReference>
<dbReference type="InterPro" id="IPR000209">
    <property type="entry name" value="Peptidase_S8/S53_dom"/>
</dbReference>
<dbReference type="InterPro" id="IPR014755">
    <property type="entry name" value="Cu-Rt/internalin_Ig-like"/>
</dbReference>
<comment type="caution">
    <text evidence="9">The sequence shown here is derived from an EMBL/GenBank/DDBJ whole genome shotgun (WGS) entry which is preliminary data.</text>
</comment>
<proteinExistence type="inferred from homology"/>
<dbReference type="InterPro" id="IPR036852">
    <property type="entry name" value="Peptidase_S8/S53_dom_sf"/>
</dbReference>
<reference evidence="9 10" key="1">
    <citation type="submission" date="2016-09" db="EMBL/GenBank/DDBJ databases">
        <title>Genome-resolved meta-omics ties microbial dynamics to process performance in biotechnology for thiocyanate degradation.</title>
        <authorList>
            <person name="Kantor R.S."/>
            <person name="Huddy R.J."/>
            <person name="Iyer R."/>
            <person name="Thomas B.C."/>
            <person name="Brown C.T."/>
            <person name="Anantharaman K."/>
            <person name="Tringe S."/>
            <person name="Hettich R.L."/>
            <person name="Harrison S.T."/>
            <person name="Banfield J.F."/>
        </authorList>
    </citation>
    <scope>NUCLEOTIDE SEQUENCE [LARGE SCALE GENOMIC DNA]</scope>
    <source>
        <strain evidence="9">59-99</strain>
    </source>
</reference>
<dbReference type="InterPro" id="IPR013517">
    <property type="entry name" value="FG-GAP"/>
</dbReference>
<dbReference type="PROSITE" id="PS00137">
    <property type="entry name" value="SUBTILASE_HIS"/>
    <property type="match status" value="1"/>
</dbReference>
<dbReference type="Proteomes" id="UP000184233">
    <property type="component" value="Unassembled WGS sequence"/>
</dbReference>
<dbReference type="Pfam" id="PF00041">
    <property type="entry name" value="fn3"/>
    <property type="match status" value="1"/>
</dbReference>
<dbReference type="PROSITE" id="PS50853">
    <property type="entry name" value="FN3"/>
    <property type="match status" value="1"/>
</dbReference>
<evidence type="ECO:0000313" key="9">
    <source>
        <dbReference type="EMBL" id="OJX57047.1"/>
    </source>
</evidence>
<dbReference type="Pfam" id="PF00082">
    <property type="entry name" value="Peptidase_S8"/>
    <property type="match status" value="1"/>
</dbReference>
<dbReference type="GO" id="GO:0004252">
    <property type="term" value="F:serine-type endopeptidase activity"/>
    <property type="evidence" value="ECO:0007669"/>
    <property type="project" value="UniProtKB-UniRule"/>
</dbReference>
<dbReference type="InterPro" id="IPR023828">
    <property type="entry name" value="Peptidase_S8_Ser-AS"/>
</dbReference>
<dbReference type="InterPro" id="IPR003961">
    <property type="entry name" value="FN3_dom"/>
</dbReference>
<dbReference type="InterPro" id="IPR036116">
    <property type="entry name" value="FN3_sf"/>
</dbReference>
<dbReference type="InterPro" id="IPR028994">
    <property type="entry name" value="Integrin_alpha_N"/>
</dbReference>
<dbReference type="PROSITE" id="PS00138">
    <property type="entry name" value="SUBTILASE_SER"/>
    <property type="match status" value="1"/>
</dbReference>
<dbReference type="SUPFAM" id="SSF49265">
    <property type="entry name" value="Fibronectin type III"/>
    <property type="match status" value="1"/>
</dbReference>
<evidence type="ECO:0000256" key="1">
    <source>
        <dbReference type="ARBA" id="ARBA00011073"/>
    </source>
</evidence>
<dbReference type="PANTHER" id="PTHR43806">
    <property type="entry name" value="PEPTIDASE S8"/>
    <property type="match status" value="1"/>
</dbReference>
<evidence type="ECO:0000256" key="5">
    <source>
        <dbReference type="ARBA" id="ARBA00022825"/>
    </source>
</evidence>
<dbReference type="Gene3D" id="2.60.40.4070">
    <property type="match status" value="1"/>
</dbReference>
<keyword evidence="4 6" id="KW-0378">Hydrolase</keyword>
<dbReference type="InterPro" id="IPR013783">
    <property type="entry name" value="Ig-like_fold"/>
</dbReference>
<dbReference type="GO" id="GO:0006508">
    <property type="term" value="P:proteolysis"/>
    <property type="evidence" value="ECO:0007669"/>
    <property type="project" value="UniProtKB-KW"/>
</dbReference>
<organism evidence="9 10">
    <name type="scientific">Candidatus Kapaibacterium thiocyanatum</name>
    <dbReference type="NCBI Taxonomy" id="1895771"/>
    <lineage>
        <taxon>Bacteria</taxon>
        <taxon>Pseudomonadati</taxon>
        <taxon>Candidatus Kapaibacteriota</taxon>
        <taxon>Candidatus Kapaibacteriia</taxon>
        <taxon>Candidatus Kapaibacteriales</taxon>
        <taxon>Candidatus Kapaibacteriaceae</taxon>
        <taxon>Candidatus Kapaibacterium</taxon>
    </lineage>
</organism>
<evidence type="ECO:0000256" key="3">
    <source>
        <dbReference type="ARBA" id="ARBA00022729"/>
    </source>
</evidence>
<dbReference type="PANTHER" id="PTHR43806:SF11">
    <property type="entry name" value="CEREVISIN-RELATED"/>
    <property type="match status" value="1"/>
</dbReference>
<feature type="domain" description="Fibronectin type-III" evidence="8">
    <location>
        <begin position="1027"/>
        <end position="1116"/>
    </location>
</feature>
<evidence type="ECO:0000256" key="2">
    <source>
        <dbReference type="ARBA" id="ARBA00022670"/>
    </source>
</evidence>
<dbReference type="InterPro" id="IPR015500">
    <property type="entry name" value="Peptidase_S8_subtilisin-rel"/>
</dbReference>
<dbReference type="PRINTS" id="PR00723">
    <property type="entry name" value="SUBTILISIN"/>
</dbReference>
<dbReference type="SUPFAM" id="SSF52743">
    <property type="entry name" value="Subtilisin-like"/>
    <property type="match status" value="1"/>
</dbReference>
<comment type="similarity">
    <text evidence="1 6 7">Belongs to the peptidase S8 family.</text>
</comment>
<keyword evidence="3" id="KW-0732">Signal</keyword>
<dbReference type="Gene3D" id="2.60.40.10">
    <property type="entry name" value="Immunoglobulins"/>
    <property type="match status" value="1"/>
</dbReference>
<dbReference type="PROSITE" id="PS51892">
    <property type="entry name" value="SUBTILASE"/>
    <property type="match status" value="1"/>
</dbReference>
<evidence type="ECO:0000259" key="8">
    <source>
        <dbReference type="PROSITE" id="PS50853"/>
    </source>
</evidence>
<dbReference type="SMART" id="SM00060">
    <property type="entry name" value="FN3"/>
    <property type="match status" value="3"/>
</dbReference>
<dbReference type="STRING" id="1895771.BGO89_11090"/>
<feature type="active site" description="Charge relay system" evidence="6">
    <location>
        <position position="232"/>
    </location>
</feature>
<evidence type="ECO:0000256" key="7">
    <source>
        <dbReference type="RuleBase" id="RU003355"/>
    </source>
</evidence>
<evidence type="ECO:0000313" key="10">
    <source>
        <dbReference type="Proteomes" id="UP000184233"/>
    </source>
</evidence>
<dbReference type="Gene3D" id="2.130.10.130">
    <property type="entry name" value="Integrin alpha, N-terminal"/>
    <property type="match status" value="1"/>
</dbReference>
<gene>
    <name evidence="9" type="ORF">BGO89_11090</name>
</gene>
<feature type="active site" description="Charge relay system" evidence="6">
    <location>
        <position position="386"/>
    </location>
</feature>
<dbReference type="PROSITE" id="PS00136">
    <property type="entry name" value="SUBTILASE_ASP"/>
    <property type="match status" value="1"/>
</dbReference>
<evidence type="ECO:0000256" key="6">
    <source>
        <dbReference type="PROSITE-ProRule" id="PRU01240"/>
    </source>
</evidence>
<dbReference type="Pfam" id="PF13517">
    <property type="entry name" value="FG-GAP_3"/>
    <property type="match status" value="1"/>
</dbReference>